<dbReference type="OrthoDB" id="2615638at2759"/>
<feature type="non-terminal residue" evidence="1">
    <location>
        <position position="68"/>
    </location>
</feature>
<sequence length="68" mass="7581">YVDQQHLDTGDQAALHAIKWKAAFDQRVILSREGTVTFTDGQLVQVHDATAETTFATSKKLLPRWSAP</sequence>
<name>A0A0C3DLA2_9AGAM</name>
<proteinExistence type="predicted"/>
<reference evidence="1 2" key="1">
    <citation type="submission" date="2014-04" db="EMBL/GenBank/DDBJ databases">
        <authorList>
            <consortium name="DOE Joint Genome Institute"/>
            <person name="Kuo A."/>
            <person name="Kohler A."/>
            <person name="Nagy L.G."/>
            <person name="Floudas D."/>
            <person name="Copeland A."/>
            <person name="Barry K.W."/>
            <person name="Cichocki N."/>
            <person name="Veneault-Fourrey C."/>
            <person name="LaButti K."/>
            <person name="Lindquist E.A."/>
            <person name="Lipzen A."/>
            <person name="Lundell T."/>
            <person name="Morin E."/>
            <person name="Murat C."/>
            <person name="Sun H."/>
            <person name="Tunlid A."/>
            <person name="Henrissat B."/>
            <person name="Grigoriev I.V."/>
            <person name="Hibbett D.S."/>
            <person name="Martin F."/>
            <person name="Nordberg H.P."/>
            <person name="Cantor M.N."/>
            <person name="Hua S.X."/>
        </authorList>
    </citation>
    <scope>NUCLEOTIDE SEQUENCE [LARGE SCALE GENOMIC DNA]</scope>
    <source>
        <strain evidence="1 2">Foug A</strain>
    </source>
</reference>
<keyword evidence="2" id="KW-1185">Reference proteome</keyword>
<gene>
    <name evidence="1" type="ORF">SCLCIDRAFT_84125</name>
</gene>
<reference evidence="2" key="2">
    <citation type="submission" date="2015-01" db="EMBL/GenBank/DDBJ databases">
        <title>Evolutionary Origins and Diversification of the Mycorrhizal Mutualists.</title>
        <authorList>
            <consortium name="DOE Joint Genome Institute"/>
            <consortium name="Mycorrhizal Genomics Consortium"/>
            <person name="Kohler A."/>
            <person name="Kuo A."/>
            <person name="Nagy L.G."/>
            <person name="Floudas D."/>
            <person name="Copeland A."/>
            <person name="Barry K.W."/>
            <person name="Cichocki N."/>
            <person name="Veneault-Fourrey C."/>
            <person name="LaButti K."/>
            <person name="Lindquist E.A."/>
            <person name="Lipzen A."/>
            <person name="Lundell T."/>
            <person name="Morin E."/>
            <person name="Murat C."/>
            <person name="Riley R."/>
            <person name="Ohm R."/>
            <person name="Sun H."/>
            <person name="Tunlid A."/>
            <person name="Henrissat B."/>
            <person name="Grigoriev I.V."/>
            <person name="Hibbett D.S."/>
            <person name="Martin F."/>
        </authorList>
    </citation>
    <scope>NUCLEOTIDE SEQUENCE [LARGE SCALE GENOMIC DNA]</scope>
    <source>
        <strain evidence="2">Foug A</strain>
    </source>
</reference>
<feature type="non-terminal residue" evidence="1">
    <location>
        <position position="1"/>
    </location>
</feature>
<dbReference type="STRING" id="1036808.A0A0C3DLA2"/>
<evidence type="ECO:0000313" key="1">
    <source>
        <dbReference type="EMBL" id="KIM56846.1"/>
    </source>
</evidence>
<dbReference type="EMBL" id="KN822109">
    <property type="protein sequence ID" value="KIM56846.1"/>
    <property type="molecule type" value="Genomic_DNA"/>
</dbReference>
<dbReference type="InParanoid" id="A0A0C3DLA2"/>
<accession>A0A0C3DLA2</accession>
<dbReference type="Proteomes" id="UP000053989">
    <property type="component" value="Unassembled WGS sequence"/>
</dbReference>
<dbReference type="AlphaFoldDB" id="A0A0C3DLA2"/>
<evidence type="ECO:0000313" key="2">
    <source>
        <dbReference type="Proteomes" id="UP000053989"/>
    </source>
</evidence>
<dbReference type="HOGENOM" id="CLU_186480_1_0_1"/>
<protein>
    <submittedName>
        <fullName evidence="1">Uncharacterized protein</fullName>
    </submittedName>
</protein>
<organism evidence="1 2">
    <name type="scientific">Scleroderma citrinum Foug A</name>
    <dbReference type="NCBI Taxonomy" id="1036808"/>
    <lineage>
        <taxon>Eukaryota</taxon>
        <taxon>Fungi</taxon>
        <taxon>Dikarya</taxon>
        <taxon>Basidiomycota</taxon>
        <taxon>Agaricomycotina</taxon>
        <taxon>Agaricomycetes</taxon>
        <taxon>Agaricomycetidae</taxon>
        <taxon>Boletales</taxon>
        <taxon>Sclerodermatineae</taxon>
        <taxon>Sclerodermataceae</taxon>
        <taxon>Scleroderma</taxon>
    </lineage>
</organism>